<evidence type="ECO:0000256" key="1">
    <source>
        <dbReference type="SAM" id="MobiDB-lite"/>
    </source>
</evidence>
<comment type="caution">
    <text evidence="3">The sequence shown here is derived from an EMBL/GenBank/DDBJ whole genome shotgun (WGS) entry which is preliminary data.</text>
</comment>
<keyword evidence="2" id="KW-0812">Transmembrane</keyword>
<feature type="region of interest" description="Disordered" evidence="1">
    <location>
        <begin position="36"/>
        <end position="58"/>
    </location>
</feature>
<accession>A0ABN8RDF8</accession>
<dbReference type="EMBL" id="CALNXK010000225">
    <property type="protein sequence ID" value="CAH3177425.1"/>
    <property type="molecule type" value="Genomic_DNA"/>
</dbReference>
<sequence length="126" mass="14409">MTLELFFSIASFTILLVIMCFVIKIYLALTSTCRGSKPFSVESTKRENQEKAIKEQRELEAGIPWNNTGAERTGEFGHQRVPVQHDERQCLGMHQDDTDGTLYGEYYAKVKIDDDDDDDAVSWQII</sequence>
<feature type="transmembrane region" description="Helical" evidence="2">
    <location>
        <begin position="6"/>
        <end position="27"/>
    </location>
</feature>
<gene>
    <name evidence="3" type="ORF">PLOB_00019301</name>
</gene>
<evidence type="ECO:0000256" key="2">
    <source>
        <dbReference type="SAM" id="Phobius"/>
    </source>
</evidence>
<feature type="compositionally biased region" description="Basic and acidic residues" evidence="1">
    <location>
        <begin position="43"/>
        <end position="58"/>
    </location>
</feature>
<organism evidence="3 4">
    <name type="scientific">Porites lobata</name>
    <dbReference type="NCBI Taxonomy" id="104759"/>
    <lineage>
        <taxon>Eukaryota</taxon>
        <taxon>Metazoa</taxon>
        <taxon>Cnidaria</taxon>
        <taxon>Anthozoa</taxon>
        <taxon>Hexacorallia</taxon>
        <taxon>Scleractinia</taxon>
        <taxon>Fungiina</taxon>
        <taxon>Poritidae</taxon>
        <taxon>Porites</taxon>
    </lineage>
</organism>
<keyword evidence="2" id="KW-0472">Membrane</keyword>
<evidence type="ECO:0000313" key="3">
    <source>
        <dbReference type="EMBL" id="CAH3177425.1"/>
    </source>
</evidence>
<reference evidence="3 4" key="1">
    <citation type="submission" date="2022-05" db="EMBL/GenBank/DDBJ databases">
        <authorList>
            <consortium name="Genoscope - CEA"/>
            <person name="William W."/>
        </authorList>
    </citation>
    <scope>NUCLEOTIDE SEQUENCE [LARGE SCALE GENOMIC DNA]</scope>
</reference>
<keyword evidence="4" id="KW-1185">Reference proteome</keyword>
<protein>
    <submittedName>
        <fullName evidence="3">Uncharacterized protein</fullName>
    </submittedName>
</protein>
<proteinExistence type="predicted"/>
<keyword evidence="2" id="KW-1133">Transmembrane helix</keyword>
<dbReference type="Proteomes" id="UP001159405">
    <property type="component" value="Unassembled WGS sequence"/>
</dbReference>
<evidence type="ECO:0000313" key="4">
    <source>
        <dbReference type="Proteomes" id="UP001159405"/>
    </source>
</evidence>
<name>A0ABN8RDF8_9CNID</name>